<evidence type="ECO:0000256" key="5">
    <source>
        <dbReference type="ARBA" id="ARBA00022958"/>
    </source>
</evidence>
<evidence type="ECO:0000256" key="7">
    <source>
        <dbReference type="ARBA" id="ARBA00023065"/>
    </source>
</evidence>
<evidence type="ECO:0000256" key="4">
    <source>
        <dbReference type="ARBA" id="ARBA00022692"/>
    </source>
</evidence>
<feature type="non-terminal residue" evidence="12">
    <location>
        <position position="1"/>
    </location>
</feature>
<dbReference type="Proteomes" id="UP000677228">
    <property type="component" value="Unassembled WGS sequence"/>
</dbReference>
<keyword evidence="2" id="KW-0813">Transport</keyword>
<evidence type="ECO:0000256" key="6">
    <source>
        <dbReference type="ARBA" id="ARBA00022989"/>
    </source>
</evidence>
<feature type="transmembrane region" description="Helical" evidence="9">
    <location>
        <begin position="302"/>
        <end position="324"/>
    </location>
</feature>
<evidence type="ECO:0000256" key="1">
    <source>
        <dbReference type="ARBA" id="ARBA00004141"/>
    </source>
</evidence>
<dbReference type="Pfam" id="PF22776">
    <property type="entry name" value="K_trans_C"/>
    <property type="match status" value="1"/>
</dbReference>
<dbReference type="GO" id="GO:0016020">
    <property type="term" value="C:membrane"/>
    <property type="evidence" value="ECO:0007669"/>
    <property type="project" value="UniProtKB-SubCell"/>
</dbReference>
<dbReference type="InterPro" id="IPR053952">
    <property type="entry name" value="K_trans_C"/>
</dbReference>
<evidence type="ECO:0000259" key="10">
    <source>
        <dbReference type="Pfam" id="PF02705"/>
    </source>
</evidence>
<evidence type="ECO:0000256" key="8">
    <source>
        <dbReference type="ARBA" id="ARBA00023136"/>
    </source>
</evidence>
<evidence type="ECO:0000313" key="14">
    <source>
        <dbReference type="Proteomes" id="UP000677228"/>
    </source>
</evidence>
<sequence length="772" mass="85800">NKAISYVNENILVDTADNRPNPDRIKPAVSVITATTPQDRSHSASTPQVDYQPMTAEITPCKNFPLFLNLTIRSLGIIFGDIGTSPLYVVNTVFNFKPSEAQCIGAISLIIWNLIVVVSIKYGIFILMADNYGEGGTFALCGLLTGEKSKLSRRAKKGITILALVAASLLLGDGALTPAVSVLSAVEGLAVESPHLQVWIVRITVIILVLLFVAQRWGTAKIGITFGPIMFLWFLSLFLIGIWRITFKPSILKAFNPWEALHYLIREKKRGFYQIGGVFLAVTGLEALYADLGHFGRWPIRFSWFCVVFPAVLANYLGQGALLIAEPKLFGNPFYHSVPDWAHWPMVVLSTLATIIASQAIITGSFSLISQAVAMQCSVPFQIVHTSKTIIGQIYVPAINYILMVLTILVTVGFQTGSNITNAYGVTVCSVMIITTVLYMCVMRYTWRKPLYLVLPFGIFLIIDSYTWTANAIKVPDGGWVAIVIASCFFILGYCWFFGQMNLRRFLNVHAHTTSLHTLSIRLGLLNNNTRQNSQYSLADLPVLVTANRINFVPESDSDSNSDSGYETKYNGKLPKVQSRILLVQNVPLASSTNIPFDFDRTSADTSSAIPAVVAPCVGCFLTSSKKHTPHVFENFLSRMHTIPQVIIFLQIEHTKIPSIENSKRLVVKLYGENIFHITALYGYAECRIKPFDILLLARTQHNVPIPDDEMRVTLFVPNETIKVSTIGWRSWIRRWPLYIYSILKSLFPGAAFNIKLNPENTVNVGILAKLS</sequence>
<keyword evidence="7" id="KW-0406">Ion transport</keyword>
<reference evidence="12" key="1">
    <citation type="submission" date="2021-02" db="EMBL/GenBank/DDBJ databases">
        <authorList>
            <person name="Nowell W R."/>
        </authorList>
    </citation>
    <scope>NUCLEOTIDE SEQUENCE</scope>
</reference>
<name>A0A8S2EGP8_9BILA</name>
<keyword evidence="5" id="KW-0630">Potassium</keyword>
<dbReference type="PANTHER" id="PTHR30540">
    <property type="entry name" value="OSMOTIC STRESS POTASSIUM TRANSPORTER"/>
    <property type="match status" value="1"/>
</dbReference>
<feature type="transmembrane region" description="Helical" evidence="9">
    <location>
        <begin position="196"/>
        <end position="214"/>
    </location>
</feature>
<feature type="transmembrane region" description="Helical" evidence="9">
    <location>
        <begin position="271"/>
        <end position="290"/>
    </location>
</feature>
<comment type="subcellular location">
    <subcellularLocation>
        <location evidence="1">Membrane</location>
        <topology evidence="1">Multi-pass membrane protein</topology>
    </subcellularLocation>
</comment>
<dbReference type="InterPro" id="IPR003855">
    <property type="entry name" value="K+_transporter"/>
</dbReference>
<feature type="domain" description="K+ potassium transporter C-terminal" evidence="11">
    <location>
        <begin position="618"/>
        <end position="769"/>
    </location>
</feature>
<feature type="transmembrane region" description="Helical" evidence="9">
    <location>
        <begin position="226"/>
        <end position="245"/>
    </location>
</feature>
<keyword evidence="4 9" id="KW-0812">Transmembrane</keyword>
<feature type="transmembrane region" description="Helical" evidence="9">
    <location>
        <begin position="158"/>
        <end position="176"/>
    </location>
</feature>
<comment type="caution">
    <text evidence="12">The sequence shown here is derived from an EMBL/GenBank/DDBJ whole genome shotgun (WGS) entry which is preliminary data.</text>
</comment>
<feature type="transmembrane region" description="Helical" evidence="9">
    <location>
        <begin position="451"/>
        <end position="468"/>
    </location>
</feature>
<feature type="transmembrane region" description="Helical" evidence="9">
    <location>
        <begin position="420"/>
        <end position="439"/>
    </location>
</feature>
<dbReference type="EMBL" id="CAJNOK010015172">
    <property type="protein sequence ID" value="CAF1219930.1"/>
    <property type="molecule type" value="Genomic_DNA"/>
</dbReference>
<keyword evidence="3" id="KW-0633">Potassium transport</keyword>
<dbReference type="AlphaFoldDB" id="A0A8S2EGP8"/>
<dbReference type="InterPro" id="IPR053951">
    <property type="entry name" value="K_trans_N"/>
</dbReference>
<evidence type="ECO:0000313" key="13">
    <source>
        <dbReference type="EMBL" id="CAF4028001.1"/>
    </source>
</evidence>
<keyword evidence="8 9" id="KW-0472">Membrane</keyword>
<dbReference type="EMBL" id="CAJOBA010036710">
    <property type="protein sequence ID" value="CAF4028001.1"/>
    <property type="molecule type" value="Genomic_DNA"/>
</dbReference>
<accession>A0A8S2EGP8</accession>
<gene>
    <name evidence="12" type="ORF">OVA965_LOCUS24868</name>
    <name evidence="13" type="ORF">TMI583_LOCUS25590</name>
</gene>
<evidence type="ECO:0000256" key="2">
    <source>
        <dbReference type="ARBA" id="ARBA00022448"/>
    </source>
</evidence>
<dbReference type="Proteomes" id="UP000682733">
    <property type="component" value="Unassembled WGS sequence"/>
</dbReference>
<feature type="domain" description="K+ potassium transporter integral membrane" evidence="10">
    <location>
        <begin position="71"/>
        <end position="511"/>
    </location>
</feature>
<protein>
    <recommendedName>
        <fullName evidence="15">Potassium transporter</fullName>
    </recommendedName>
</protein>
<organism evidence="12 14">
    <name type="scientific">Didymodactylos carnosus</name>
    <dbReference type="NCBI Taxonomy" id="1234261"/>
    <lineage>
        <taxon>Eukaryota</taxon>
        <taxon>Metazoa</taxon>
        <taxon>Spiralia</taxon>
        <taxon>Gnathifera</taxon>
        <taxon>Rotifera</taxon>
        <taxon>Eurotatoria</taxon>
        <taxon>Bdelloidea</taxon>
        <taxon>Philodinida</taxon>
        <taxon>Philodinidae</taxon>
        <taxon>Didymodactylos</taxon>
    </lineage>
</organism>
<dbReference type="GO" id="GO:0015079">
    <property type="term" value="F:potassium ion transmembrane transporter activity"/>
    <property type="evidence" value="ECO:0007669"/>
    <property type="project" value="InterPro"/>
</dbReference>
<feature type="transmembrane region" description="Helical" evidence="9">
    <location>
        <begin position="480"/>
        <end position="499"/>
    </location>
</feature>
<evidence type="ECO:0000259" key="11">
    <source>
        <dbReference type="Pfam" id="PF22776"/>
    </source>
</evidence>
<keyword evidence="6 9" id="KW-1133">Transmembrane helix</keyword>
<evidence type="ECO:0000256" key="3">
    <source>
        <dbReference type="ARBA" id="ARBA00022538"/>
    </source>
</evidence>
<evidence type="ECO:0000313" key="12">
    <source>
        <dbReference type="EMBL" id="CAF1219930.1"/>
    </source>
</evidence>
<feature type="transmembrane region" description="Helical" evidence="9">
    <location>
        <begin position="104"/>
        <end position="124"/>
    </location>
</feature>
<proteinExistence type="predicted"/>
<dbReference type="PANTHER" id="PTHR30540:SF83">
    <property type="entry name" value="K+ POTASSIUM TRANSPORTER"/>
    <property type="match status" value="1"/>
</dbReference>
<dbReference type="Pfam" id="PF02705">
    <property type="entry name" value="K_trans"/>
    <property type="match status" value="1"/>
</dbReference>
<evidence type="ECO:0008006" key="15">
    <source>
        <dbReference type="Google" id="ProtNLM"/>
    </source>
</evidence>
<feature type="transmembrane region" description="Helical" evidence="9">
    <location>
        <begin position="344"/>
        <end position="369"/>
    </location>
</feature>
<evidence type="ECO:0000256" key="9">
    <source>
        <dbReference type="SAM" id="Phobius"/>
    </source>
</evidence>
<feature type="transmembrane region" description="Helical" evidence="9">
    <location>
        <begin position="390"/>
        <end position="414"/>
    </location>
</feature>